<evidence type="ECO:0000313" key="2">
    <source>
        <dbReference type="Proteomes" id="UP000195011"/>
    </source>
</evidence>
<proteinExistence type="predicted"/>
<protein>
    <submittedName>
        <fullName evidence="1">Uncharacterized protein</fullName>
    </submittedName>
</protein>
<comment type="caution">
    <text evidence="1">The sequence shown here is derived from an EMBL/GenBank/DDBJ whole genome shotgun (WGS) entry which is preliminary data.</text>
</comment>
<accession>A0A251YK42</accession>
<sequence length="386" mass="39518">MTADAVLPELASVPDARSVEEAARAFDGIAPAVDDAMHTVTSSWAGLSSPGVFETPDSGRLADSLAGALAVARTVEQDSSTAKAALLAYARELQDLSRRHAVISMDVAAQVLVVRDPFELDRQLPDDSDTDPHQQLEALISQFNADLQAADARCAQALQRLLRYRGDQAVRASEAVNDIISLPAVGLVLATGKQALENSAGPRDYFLGITDALGMTGPGGRHAAGAAPIKERSIGLALRAAINPNAVFEKAADGASAAEHLAEGSRALKIGAKFGGPMLGAVSAVAIGAASASETYIKDMAEHPEWDDKHRDGHAARSGAVHGGFDFAAGAAEAGIGAGIGTLICPGIGTLVGGVIGGVAGGLVFSDKVDHLADQANELIDSHFGK</sequence>
<dbReference type="Proteomes" id="UP000195011">
    <property type="component" value="Unassembled WGS sequence"/>
</dbReference>
<dbReference type="EMBL" id="MDJY01000033">
    <property type="protein sequence ID" value="OUE24626.1"/>
    <property type="molecule type" value="Genomic_DNA"/>
</dbReference>
<name>A0A251YK42_9MICO</name>
<dbReference type="AlphaFoldDB" id="A0A251YK42"/>
<evidence type="ECO:0000313" key="1">
    <source>
        <dbReference type="EMBL" id="OUE24626.1"/>
    </source>
</evidence>
<organism evidence="1 2">
    <name type="scientific">Clavibacter michiganensis</name>
    <dbReference type="NCBI Taxonomy" id="28447"/>
    <lineage>
        <taxon>Bacteria</taxon>
        <taxon>Bacillati</taxon>
        <taxon>Actinomycetota</taxon>
        <taxon>Actinomycetes</taxon>
        <taxon>Micrococcales</taxon>
        <taxon>Microbacteriaceae</taxon>
        <taxon>Clavibacter</taxon>
    </lineage>
</organism>
<reference evidence="1 2" key="1">
    <citation type="submission" date="2016-08" db="EMBL/GenBank/DDBJ databases">
        <title>Genome sequence of Clavibacter michiganensis spp strain CFBP8017.</title>
        <authorList>
            <person name="Thapa S.P."/>
            <person name="Coaker G."/>
            <person name="Jacques M.-A."/>
        </authorList>
    </citation>
    <scope>NUCLEOTIDE SEQUENCE [LARGE SCALE GENOMIC DNA]</scope>
    <source>
        <strain evidence="1">CFBP8017</strain>
    </source>
</reference>
<dbReference type="RefSeq" id="WP_086517086.1">
    <property type="nucleotide sequence ID" value="NZ_MDJY01000033.1"/>
</dbReference>
<gene>
    <name evidence="1" type="ORF">BFL36_06025</name>
</gene>